<keyword evidence="4" id="KW-1185">Reference proteome</keyword>
<comment type="caution">
    <text evidence="3">The sequence shown here is derived from an EMBL/GenBank/DDBJ whole genome shotgun (WGS) entry which is preliminary data.</text>
</comment>
<sequence>MTKHSEISAANMSLAPTPEGGHTDTSVRCRLVLVLTGEQLAVFAKDAPRVLENALSGGDVSSVVLSQNTLDEAEFTELVRPCVEAVQQMNVAAIIAGDPRVAGRCGADGIQYGQDLEGVRDGVDRYAPKFMIGAGNIRSRHNALIIGEAQPDYIMFGKPGGDTQAPPLPRNLELGAWWSAMIEIPCLVMGGTAVDSVVEVSSTGAEFVCLGHAIFGPKESPIPVLEGNDTPASRVAKANELLDAQAPLLLEADEKRRDVRA</sequence>
<dbReference type="InterPro" id="IPR013785">
    <property type="entry name" value="Aldolase_TIM"/>
</dbReference>
<dbReference type="Proteomes" id="UP001597101">
    <property type="component" value="Unassembled WGS sequence"/>
</dbReference>
<protein>
    <submittedName>
        <fullName evidence="3">Thiamine phosphate synthase</fullName>
        <ecNumber evidence="3">2.5.1.3</ecNumber>
    </submittedName>
</protein>
<dbReference type="RefSeq" id="WP_377210998.1">
    <property type="nucleotide sequence ID" value="NZ_JBHTJV010000002.1"/>
</dbReference>
<evidence type="ECO:0000313" key="3">
    <source>
        <dbReference type="EMBL" id="MFD0915148.1"/>
    </source>
</evidence>
<dbReference type="Pfam" id="PF02581">
    <property type="entry name" value="TMP-TENI"/>
    <property type="match status" value="1"/>
</dbReference>
<dbReference type="GO" id="GO:0004789">
    <property type="term" value="F:thiamine-phosphate diphosphorylase activity"/>
    <property type="evidence" value="ECO:0007669"/>
    <property type="project" value="UniProtKB-EC"/>
</dbReference>
<dbReference type="CDD" id="cd00564">
    <property type="entry name" value="TMP_TenI"/>
    <property type="match status" value="1"/>
</dbReference>
<evidence type="ECO:0000259" key="2">
    <source>
        <dbReference type="Pfam" id="PF02581"/>
    </source>
</evidence>
<dbReference type="NCBIfam" id="NF005080">
    <property type="entry name" value="PRK06512.1"/>
    <property type="match status" value="1"/>
</dbReference>
<dbReference type="SUPFAM" id="SSF51391">
    <property type="entry name" value="Thiamin phosphate synthase"/>
    <property type="match status" value="1"/>
</dbReference>
<name>A0ABW3FBR3_9HYPH</name>
<accession>A0ABW3FBR3</accession>
<evidence type="ECO:0000313" key="4">
    <source>
        <dbReference type="Proteomes" id="UP001597101"/>
    </source>
</evidence>
<reference evidence="4" key="1">
    <citation type="journal article" date="2019" name="Int. J. Syst. Evol. Microbiol.">
        <title>The Global Catalogue of Microorganisms (GCM) 10K type strain sequencing project: providing services to taxonomists for standard genome sequencing and annotation.</title>
        <authorList>
            <consortium name="The Broad Institute Genomics Platform"/>
            <consortium name="The Broad Institute Genome Sequencing Center for Infectious Disease"/>
            <person name="Wu L."/>
            <person name="Ma J."/>
        </authorList>
    </citation>
    <scope>NUCLEOTIDE SEQUENCE [LARGE SCALE GENOMIC DNA]</scope>
    <source>
        <strain evidence="4">CCUG 60023</strain>
    </source>
</reference>
<dbReference type="InterPro" id="IPR036206">
    <property type="entry name" value="ThiamineP_synth_sf"/>
</dbReference>
<feature type="region of interest" description="Disordered" evidence="1">
    <location>
        <begin position="1"/>
        <end position="23"/>
    </location>
</feature>
<dbReference type="Gene3D" id="3.20.20.70">
    <property type="entry name" value="Aldolase class I"/>
    <property type="match status" value="1"/>
</dbReference>
<keyword evidence="3" id="KW-0808">Transferase</keyword>
<gene>
    <name evidence="3" type="ORF">ACFQ14_01885</name>
</gene>
<evidence type="ECO:0000256" key="1">
    <source>
        <dbReference type="SAM" id="MobiDB-lite"/>
    </source>
</evidence>
<dbReference type="EC" id="2.5.1.3" evidence="3"/>
<dbReference type="EMBL" id="JBHTJV010000002">
    <property type="protein sequence ID" value="MFD0915148.1"/>
    <property type="molecule type" value="Genomic_DNA"/>
</dbReference>
<proteinExistence type="predicted"/>
<feature type="domain" description="Thiamine phosphate synthase/TenI" evidence="2">
    <location>
        <begin position="34"/>
        <end position="214"/>
    </location>
</feature>
<organism evidence="3 4">
    <name type="scientific">Pseudahrensia aquimaris</name>
    <dbReference type="NCBI Taxonomy" id="744461"/>
    <lineage>
        <taxon>Bacteria</taxon>
        <taxon>Pseudomonadati</taxon>
        <taxon>Pseudomonadota</taxon>
        <taxon>Alphaproteobacteria</taxon>
        <taxon>Hyphomicrobiales</taxon>
        <taxon>Ahrensiaceae</taxon>
        <taxon>Pseudahrensia</taxon>
    </lineage>
</organism>
<dbReference type="InterPro" id="IPR022998">
    <property type="entry name" value="ThiamineP_synth_TenI"/>
</dbReference>